<dbReference type="SUPFAM" id="SSF53756">
    <property type="entry name" value="UDP-Glycosyltransferase/glycogen phosphorylase"/>
    <property type="match status" value="1"/>
</dbReference>
<dbReference type="EC" id="2.4.1.141" evidence="4 12"/>
<comment type="catalytic activity">
    <reaction evidence="11">
        <text>an N-acetyl-alpha-D-glucosaminyl-diphospho-di-trans,poly-cis-dolichol + UDP-N-acetyl-alpha-D-glucosamine = an N,N'-diacetylchitobiosyl-diphospho-di-trans,poly-cis-dolichol + UDP + H(+)</text>
        <dbReference type="Rhea" id="RHEA:23380"/>
        <dbReference type="Rhea" id="RHEA-COMP:19507"/>
        <dbReference type="Rhea" id="RHEA-COMP:19510"/>
        <dbReference type="ChEBI" id="CHEBI:15378"/>
        <dbReference type="ChEBI" id="CHEBI:57269"/>
        <dbReference type="ChEBI" id="CHEBI:57705"/>
        <dbReference type="ChEBI" id="CHEBI:58223"/>
        <dbReference type="ChEBI" id="CHEBI:58427"/>
        <dbReference type="EC" id="2.4.1.141"/>
    </reaction>
</comment>
<keyword evidence="8 12" id="KW-0256">Endoplasmic reticulum</keyword>
<evidence type="ECO:0000259" key="14">
    <source>
        <dbReference type="Pfam" id="PF04101"/>
    </source>
</evidence>
<evidence type="ECO:0000256" key="3">
    <source>
        <dbReference type="ARBA" id="ARBA00011198"/>
    </source>
</evidence>
<evidence type="ECO:0000256" key="9">
    <source>
        <dbReference type="ARBA" id="ARBA00024804"/>
    </source>
</evidence>
<evidence type="ECO:0000256" key="4">
    <source>
        <dbReference type="ARBA" id="ARBA00012614"/>
    </source>
</evidence>
<evidence type="ECO:0000256" key="2">
    <source>
        <dbReference type="ARBA" id="ARBA00006962"/>
    </source>
</evidence>
<dbReference type="InterPro" id="IPR039042">
    <property type="entry name" value="Alg13-like"/>
</dbReference>
<comment type="subcellular location">
    <subcellularLocation>
        <location evidence="1 12">Endoplasmic reticulum</location>
    </subcellularLocation>
</comment>
<sequence length="204" mass="21920">MPPSSLLITVGSTLFPALTDPLLSPYFLSSLSALGVGRVVVQYGGAELPLEFLHAIQPQSRSRSPSPSPSHNEDHRRGVDAQGKGKGKIGDVQVEVMRYTDDFEGLVGSVEAVISHAGSGSILTTLRSRPPKRLMIVPNTGLMDNHQVELAEALGRDGFCAVAAVSELQEQIPLFLQKTDALKTFPERNTHAFSNVVEEVMGFA</sequence>
<keyword evidence="6 12" id="KW-0328">Glycosyltransferase</keyword>
<evidence type="ECO:0000256" key="5">
    <source>
        <dbReference type="ARBA" id="ARBA00017468"/>
    </source>
</evidence>
<keyword evidence="7 12" id="KW-0808">Transferase</keyword>
<dbReference type="Gene3D" id="3.40.50.2000">
    <property type="entry name" value="Glycogen Phosphorylase B"/>
    <property type="match status" value="1"/>
</dbReference>
<reference evidence="15 16" key="1">
    <citation type="submission" date="2017-05" db="EMBL/GenBank/DDBJ databases">
        <title>The Genome Sequence of Tsuchiyaea wingfieldii DSM 27421.</title>
        <authorList>
            <person name="Cuomo C."/>
            <person name="Passer A."/>
            <person name="Billmyre B."/>
            <person name="Heitman J."/>
        </authorList>
    </citation>
    <scope>NUCLEOTIDE SEQUENCE [LARGE SCALE GENOMIC DNA]</scope>
    <source>
        <strain evidence="15 16">DSM 27421</strain>
    </source>
</reference>
<evidence type="ECO:0000256" key="1">
    <source>
        <dbReference type="ARBA" id="ARBA00004240"/>
    </source>
</evidence>
<comment type="similarity">
    <text evidence="2 12">Belongs to the glycosyltransferase 28 family.</text>
</comment>
<dbReference type="GO" id="GO:0006488">
    <property type="term" value="P:dolichol-linked oligosaccharide biosynthetic process"/>
    <property type="evidence" value="ECO:0007669"/>
    <property type="project" value="InterPro"/>
</dbReference>
<feature type="domain" description="Glycosyl transferase family 28 C-terminal" evidence="14">
    <location>
        <begin position="6"/>
        <end position="197"/>
    </location>
</feature>
<evidence type="ECO:0000256" key="7">
    <source>
        <dbReference type="ARBA" id="ARBA00022679"/>
    </source>
</evidence>
<name>A0A5D3AU16_9TREE</name>
<evidence type="ECO:0000256" key="13">
    <source>
        <dbReference type="SAM" id="MobiDB-lite"/>
    </source>
</evidence>
<evidence type="ECO:0000256" key="12">
    <source>
        <dbReference type="RuleBase" id="RU362128"/>
    </source>
</evidence>
<keyword evidence="16" id="KW-1185">Reference proteome</keyword>
<evidence type="ECO:0000313" key="16">
    <source>
        <dbReference type="Proteomes" id="UP000322245"/>
    </source>
</evidence>
<evidence type="ECO:0000313" key="15">
    <source>
        <dbReference type="EMBL" id="TYJ54322.1"/>
    </source>
</evidence>
<organism evidence="15 16">
    <name type="scientific">Cryptococcus floricola</name>
    <dbReference type="NCBI Taxonomy" id="2591691"/>
    <lineage>
        <taxon>Eukaryota</taxon>
        <taxon>Fungi</taxon>
        <taxon>Dikarya</taxon>
        <taxon>Basidiomycota</taxon>
        <taxon>Agaricomycotina</taxon>
        <taxon>Tremellomycetes</taxon>
        <taxon>Tremellales</taxon>
        <taxon>Cryptococcaceae</taxon>
        <taxon>Cryptococcus</taxon>
    </lineage>
</organism>
<protein>
    <recommendedName>
        <fullName evidence="5 12">UDP-N-acetylglucosamine transferase subunit ALG13</fullName>
        <ecNumber evidence="4 12">2.4.1.141</ecNumber>
    </recommendedName>
    <alternativeName>
        <fullName evidence="10 12">Asparagine-linked glycosylation protein 13</fullName>
    </alternativeName>
</protein>
<proteinExistence type="inferred from homology"/>
<feature type="region of interest" description="Disordered" evidence="13">
    <location>
        <begin position="57"/>
        <end position="87"/>
    </location>
</feature>
<dbReference type="GO" id="GO:0005783">
    <property type="term" value="C:endoplasmic reticulum"/>
    <property type="evidence" value="ECO:0007669"/>
    <property type="project" value="UniProtKB-SubCell"/>
</dbReference>
<comment type="caution">
    <text evidence="15">The sequence shown here is derived from an EMBL/GenBank/DDBJ whole genome shotgun (WGS) entry which is preliminary data.</text>
</comment>
<evidence type="ECO:0000256" key="11">
    <source>
        <dbReference type="ARBA" id="ARBA00048184"/>
    </source>
</evidence>
<dbReference type="Pfam" id="PF04101">
    <property type="entry name" value="Glyco_tran_28_C"/>
    <property type="match status" value="1"/>
</dbReference>
<accession>A0A5D3AU16</accession>
<evidence type="ECO:0000256" key="8">
    <source>
        <dbReference type="ARBA" id="ARBA00022824"/>
    </source>
</evidence>
<evidence type="ECO:0000256" key="6">
    <source>
        <dbReference type="ARBA" id="ARBA00022676"/>
    </source>
</evidence>
<dbReference type="AlphaFoldDB" id="A0A5D3AU16"/>
<gene>
    <name evidence="12" type="primary">ALG13</name>
    <name evidence="15" type="ORF">B9479_004987</name>
</gene>
<comment type="subunit">
    <text evidence="3 12">Heterodimer with ALG14 to form a functional enzyme.</text>
</comment>
<dbReference type="PANTHER" id="PTHR12867:SF6">
    <property type="entry name" value="N-ACETYLGLUCOSAMINYLDIPHOSPHODOLICHOL N-ACETYLGLUCOSAMINYLTRANSFERASE"/>
    <property type="match status" value="1"/>
</dbReference>
<comment type="function">
    <text evidence="9 12">Involved in protein N-glycosylation. Essential for the second step of the dolichol-linked oligosaccharide pathway.</text>
</comment>
<evidence type="ECO:0000256" key="10">
    <source>
        <dbReference type="ARBA" id="ARBA00032061"/>
    </source>
</evidence>
<dbReference type="Proteomes" id="UP000322245">
    <property type="component" value="Unassembled WGS sequence"/>
</dbReference>
<dbReference type="EMBL" id="NIDF01000063">
    <property type="protein sequence ID" value="TYJ54322.1"/>
    <property type="molecule type" value="Genomic_DNA"/>
</dbReference>
<dbReference type="InterPro" id="IPR007235">
    <property type="entry name" value="Glyco_trans_28_C"/>
</dbReference>
<dbReference type="PANTHER" id="PTHR12867">
    <property type="entry name" value="GLYCOSYL TRANSFERASE-RELATED"/>
    <property type="match status" value="1"/>
</dbReference>
<dbReference type="GO" id="GO:0004577">
    <property type="term" value="F:N-acetylglucosaminyldiphosphodolichol N-acetylglucosaminyltransferase activity"/>
    <property type="evidence" value="ECO:0007669"/>
    <property type="project" value="UniProtKB-EC"/>
</dbReference>